<evidence type="ECO:0000313" key="3">
    <source>
        <dbReference type="EMBL" id="QTE48563.1"/>
    </source>
</evidence>
<dbReference type="EMBL" id="CP043451">
    <property type="protein sequence ID" value="QEM02691.1"/>
    <property type="molecule type" value="Genomic_DNA"/>
</dbReference>
<organism evidence="2 4">
    <name type="scientific">Mucilaginibacter rubeus</name>
    <dbReference type="NCBI Taxonomy" id="2027860"/>
    <lineage>
        <taxon>Bacteria</taxon>
        <taxon>Pseudomonadati</taxon>
        <taxon>Bacteroidota</taxon>
        <taxon>Sphingobacteriia</taxon>
        <taxon>Sphingobacteriales</taxon>
        <taxon>Sphingobacteriaceae</taxon>
        <taxon>Mucilaginibacter</taxon>
    </lineage>
</organism>
<dbReference type="AlphaFoldDB" id="A0AAE6MGP5"/>
<sequence length="354" mass="39585">MKNEISTNVPEENKKTDEPVKATTDPEVKVTAPLEKKQKNNKARTRRPLLLLAFCLSAIVKTYAQDPALPPTNLGLANVYDGVAGKPGFIYQGYAQYFQAHQLNDGFGRNTHSDLKVNSLLQMNQLIYLSPVRLMGGNIGFTVIVPFVQISASNLSSQAPTVNPGVLADIVQGTAVQWSDKKLFGKPFSHRVEFDINVPVGSYDNRYNINPSPHLWAYGIYHAFTLMLSDQISVSSRNQFNYNSHFIGQKSKAGTYYNGNYSIDYSILKSLKIEAAAYYLTQFNQDSYDGNSHYYHDKYGVDNTKERVFGYGPGLAYFARNGVLLEAKVFFETAAKNRFEGTRPTLRLAIPLSK</sequence>
<dbReference type="RefSeq" id="WP_112653573.1">
    <property type="nucleotide sequence ID" value="NZ_CP043451.1"/>
</dbReference>
<dbReference type="InterPro" id="IPR025737">
    <property type="entry name" value="FApF"/>
</dbReference>
<accession>A0AAE6MGP5</accession>
<reference evidence="2 4" key="1">
    <citation type="submission" date="2019-08" db="EMBL/GenBank/DDBJ databases">
        <title>Comparative genome analysis confer to the adaptation heavy metal polluted environment.</title>
        <authorList>
            <person name="Li Y."/>
        </authorList>
    </citation>
    <scope>NUCLEOTIDE SEQUENCE [LARGE SCALE GENOMIC DNA]</scope>
    <source>
        <strain evidence="2 4">P2</strain>
    </source>
</reference>
<evidence type="ECO:0000313" key="4">
    <source>
        <dbReference type="Proteomes" id="UP000250557"/>
    </source>
</evidence>
<gene>
    <name evidence="2" type="ORF">DIU31_003860</name>
    <name evidence="3" type="ORF">J3L21_23880</name>
</gene>
<feature type="compositionally biased region" description="Basic and acidic residues" evidence="1">
    <location>
        <begin position="11"/>
        <end position="27"/>
    </location>
</feature>
<dbReference type="Proteomes" id="UP000250557">
    <property type="component" value="Chromosome"/>
</dbReference>
<name>A0AAE6MGP5_9SPHI</name>
<dbReference type="Proteomes" id="UP000663940">
    <property type="component" value="Chromosome"/>
</dbReference>
<dbReference type="EMBL" id="CP071880">
    <property type="protein sequence ID" value="QTE48563.1"/>
    <property type="molecule type" value="Genomic_DNA"/>
</dbReference>
<keyword evidence="5" id="KW-1185">Reference proteome</keyword>
<evidence type="ECO:0000313" key="2">
    <source>
        <dbReference type="EMBL" id="QEM02691.1"/>
    </source>
</evidence>
<dbReference type="Pfam" id="PF13557">
    <property type="entry name" value="Phenol_MetA_deg"/>
    <property type="match status" value="1"/>
</dbReference>
<feature type="compositionally biased region" description="Polar residues" evidence="1">
    <location>
        <begin position="1"/>
        <end position="10"/>
    </location>
</feature>
<proteinExistence type="predicted"/>
<protein>
    <submittedName>
        <fullName evidence="3">Transporter</fullName>
    </submittedName>
</protein>
<reference evidence="3 5" key="2">
    <citation type="submission" date="2021-03" db="EMBL/GenBank/DDBJ databases">
        <title>Mucilaginibacter strains isolated from gold and copper mining confer multi heavy-metal resistance.</title>
        <authorList>
            <person name="Li Y."/>
        </authorList>
    </citation>
    <scope>NUCLEOTIDE SEQUENCE [LARGE SCALE GENOMIC DNA]</scope>
    <source>
        <strain evidence="3 5">P2-4</strain>
    </source>
</reference>
<feature type="region of interest" description="Disordered" evidence="1">
    <location>
        <begin position="1"/>
        <end position="27"/>
    </location>
</feature>
<evidence type="ECO:0000256" key="1">
    <source>
        <dbReference type="SAM" id="MobiDB-lite"/>
    </source>
</evidence>
<evidence type="ECO:0000313" key="5">
    <source>
        <dbReference type="Proteomes" id="UP000663940"/>
    </source>
</evidence>